<gene>
    <name evidence="1" type="ORF">C7C45_22010</name>
</gene>
<evidence type="ECO:0000313" key="2">
    <source>
        <dbReference type="Proteomes" id="UP000248333"/>
    </source>
</evidence>
<dbReference type="EMBL" id="PYBV01000028">
    <property type="protein sequence ID" value="PYC67152.1"/>
    <property type="molecule type" value="Genomic_DNA"/>
</dbReference>
<dbReference type="Proteomes" id="UP000248333">
    <property type="component" value="Unassembled WGS sequence"/>
</dbReference>
<protein>
    <submittedName>
        <fullName evidence="1">Uncharacterized protein</fullName>
    </submittedName>
</protein>
<dbReference type="AlphaFoldDB" id="A0A318NQ49"/>
<organism evidence="1 2">
    <name type="scientific">Micromonospora arborensis</name>
    <dbReference type="NCBI Taxonomy" id="2116518"/>
    <lineage>
        <taxon>Bacteria</taxon>
        <taxon>Bacillati</taxon>
        <taxon>Actinomycetota</taxon>
        <taxon>Actinomycetes</taxon>
        <taxon>Micromonosporales</taxon>
        <taxon>Micromonosporaceae</taxon>
        <taxon>Micromonospora</taxon>
    </lineage>
</organism>
<accession>A0A318NQ49</accession>
<evidence type="ECO:0000313" key="1">
    <source>
        <dbReference type="EMBL" id="PYC67152.1"/>
    </source>
</evidence>
<reference evidence="1 2" key="1">
    <citation type="submission" date="2018-03" db="EMBL/GenBank/DDBJ databases">
        <title>Bioinformatic expansion and discovery of thiopeptide antibiotics.</title>
        <authorList>
            <person name="Schwalen C.J."/>
            <person name="Hudson G.A."/>
            <person name="Mitchell D.A."/>
        </authorList>
    </citation>
    <scope>NUCLEOTIDE SEQUENCE [LARGE SCALE GENOMIC DNA]</scope>
    <source>
        <strain evidence="1 2">NRRL 8041</strain>
    </source>
</reference>
<comment type="caution">
    <text evidence="1">The sequence shown here is derived from an EMBL/GenBank/DDBJ whole genome shotgun (WGS) entry which is preliminary data.</text>
</comment>
<proteinExistence type="predicted"/>
<keyword evidence="2" id="KW-1185">Reference proteome</keyword>
<name>A0A318NQ49_9ACTN</name>
<sequence>MVSAIASLTLVPRDSITELARLARTSPSSLHSYLAEHGSRARQEYEWSGYCMLNVLTYLEERGIDLERSGFNAESEAINSAYGLTVLITPATERLLDQLDPTGHRAEELAAHFDEMGMDFEESGMVALDGLRLLRDSISELRDDQVLLLHIG</sequence>